<organism evidence="2 3">
    <name type="scientific">Undibacterium arcticum</name>
    <dbReference type="NCBI Taxonomy" id="1762892"/>
    <lineage>
        <taxon>Bacteria</taxon>
        <taxon>Pseudomonadati</taxon>
        <taxon>Pseudomonadota</taxon>
        <taxon>Betaproteobacteria</taxon>
        <taxon>Burkholderiales</taxon>
        <taxon>Oxalobacteraceae</taxon>
        <taxon>Undibacterium</taxon>
    </lineage>
</organism>
<accession>A0ABV7F927</accession>
<protein>
    <recommendedName>
        <fullName evidence="4">Chemotaxis methyl-accepting receptor HlyB-like 4HB MCP domain-containing protein</fullName>
    </recommendedName>
</protein>
<sequence>MNLRTGSRVGIGFWIILATLIAALVAGNALSAYSRNQRVDGLETINDKWVLVTTMKSALLEAAIDMRNIALQSDIRAMKKGGDRVRAQQQRYSDARNKFEAIGLSDAEKKIVSDITQLDKEIESPLLEAMSQAFAFNNDTAAKILSITIDPLHQQELIEINKLVALQQVATQHILYDTLVDEKRWMIILFLTGAAALATISIQFKYNSKR</sequence>
<feature type="transmembrane region" description="Helical" evidence="1">
    <location>
        <begin position="12"/>
        <end position="33"/>
    </location>
</feature>
<dbReference type="RefSeq" id="WP_390332958.1">
    <property type="nucleotide sequence ID" value="NZ_JBHRTP010000088.1"/>
</dbReference>
<proteinExistence type="predicted"/>
<reference evidence="3" key="1">
    <citation type="journal article" date="2019" name="Int. J. Syst. Evol. Microbiol.">
        <title>The Global Catalogue of Microorganisms (GCM) 10K type strain sequencing project: providing services to taxonomists for standard genome sequencing and annotation.</title>
        <authorList>
            <consortium name="The Broad Institute Genomics Platform"/>
            <consortium name="The Broad Institute Genome Sequencing Center for Infectious Disease"/>
            <person name="Wu L."/>
            <person name="Ma J."/>
        </authorList>
    </citation>
    <scope>NUCLEOTIDE SEQUENCE [LARGE SCALE GENOMIC DNA]</scope>
    <source>
        <strain evidence="3">KCTC 42986</strain>
    </source>
</reference>
<evidence type="ECO:0000313" key="3">
    <source>
        <dbReference type="Proteomes" id="UP001595530"/>
    </source>
</evidence>
<comment type="caution">
    <text evidence="2">The sequence shown here is derived from an EMBL/GenBank/DDBJ whole genome shotgun (WGS) entry which is preliminary data.</text>
</comment>
<name>A0ABV7F927_9BURK</name>
<gene>
    <name evidence="2" type="ORF">ACFOFO_22755</name>
</gene>
<keyword evidence="1" id="KW-0472">Membrane</keyword>
<evidence type="ECO:0008006" key="4">
    <source>
        <dbReference type="Google" id="ProtNLM"/>
    </source>
</evidence>
<feature type="transmembrane region" description="Helical" evidence="1">
    <location>
        <begin position="185"/>
        <end position="204"/>
    </location>
</feature>
<evidence type="ECO:0000256" key="1">
    <source>
        <dbReference type="SAM" id="Phobius"/>
    </source>
</evidence>
<dbReference type="EMBL" id="JBHRTP010000088">
    <property type="protein sequence ID" value="MFC3110736.1"/>
    <property type="molecule type" value="Genomic_DNA"/>
</dbReference>
<dbReference type="Proteomes" id="UP001595530">
    <property type="component" value="Unassembled WGS sequence"/>
</dbReference>
<evidence type="ECO:0000313" key="2">
    <source>
        <dbReference type="EMBL" id="MFC3110736.1"/>
    </source>
</evidence>
<keyword evidence="3" id="KW-1185">Reference proteome</keyword>
<keyword evidence="1" id="KW-1133">Transmembrane helix</keyword>
<keyword evidence="1" id="KW-0812">Transmembrane</keyword>